<accession>A0ABU2MRF6</accession>
<proteinExistence type="predicted"/>
<dbReference type="Pfam" id="PF00206">
    <property type="entry name" value="Lyase_1"/>
    <property type="match status" value="1"/>
</dbReference>
<evidence type="ECO:0000256" key="5">
    <source>
        <dbReference type="SAM" id="MobiDB-lite"/>
    </source>
</evidence>
<dbReference type="PRINTS" id="PR00149">
    <property type="entry name" value="FUMRATELYASE"/>
</dbReference>
<name>A0ABU2MRF6_9ACTN</name>
<evidence type="ECO:0000313" key="7">
    <source>
        <dbReference type="EMBL" id="MDT0343933.1"/>
    </source>
</evidence>
<organism evidence="7 8">
    <name type="scientific">Streptomyces litchfieldiae</name>
    <dbReference type="NCBI Taxonomy" id="3075543"/>
    <lineage>
        <taxon>Bacteria</taxon>
        <taxon>Bacillati</taxon>
        <taxon>Actinomycetota</taxon>
        <taxon>Actinomycetes</taxon>
        <taxon>Kitasatosporales</taxon>
        <taxon>Streptomycetaceae</taxon>
        <taxon>Streptomyces</taxon>
    </lineage>
</organism>
<dbReference type="InterPro" id="IPR022761">
    <property type="entry name" value="Fumarate_lyase_N"/>
</dbReference>
<evidence type="ECO:0000256" key="4">
    <source>
        <dbReference type="ARBA" id="ARBA00023239"/>
    </source>
</evidence>
<keyword evidence="8" id="KW-1185">Reference proteome</keyword>
<dbReference type="Proteomes" id="UP001183246">
    <property type="component" value="Unassembled WGS sequence"/>
</dbReference>
<feature type="region of interest" description="Disordered" evidence="5">
    <location>
        <begin position="1"/>
        <end position="21"/>
    </location>
</feature>
<sequence length="513" mass="55993">MADVPQQPEKPLSGRIRGGPSRQLHDEVLAPQFRFEVRHLLPWYVAAEKVLALEYGRMGLMSGDQVLEVFRALDAARESFPEADPDENMSDLAFALERKVTESLAEPIPVWHVDRSRNDLQSCAQAMFLRTEVLETAAVVLDLAGASIGLADEHRHVPMPGYTHYQAAQIITPGYYFAAVSEQVLHSLRRMLGTYDGMDTCPLGSGAMAGQELAWDRERMARLLGFRAAQPHALTGVASRRSAQEVTAELSLFGAAVSRFTTDLLTWSSGAYGFVELPDELSGISSAMPQKKNYPILERVRGKSAHLSSIHIDTLLGQRNTPYTNLVEVSKEAGSHLLDALTSARTMVRLLCTVLEHLVLRPERMLAACEREYLGGFALANRLTLDEGVPWRSAQVLAGRYIVAALDSGREPPDIDAGLLRTAAAELGHRLAEPERALRRACDVPGGVREHRTAGSVHPDAVAELVAAQRAEHRRLAAEWNARSAVATAVPAELDRIAAVWAADADGTGRGAR</sequence>
<protein>
    <recommendedName>
        <fullName evidence="2">argininosuccinate lyase</fullName>
        <ecNumber evidence="2">4.3.2.1</ecNumber>
    </recommendedName>
</protein>
<evidence type="ECO:0000256" key="2">
    <source>
        <dbReference type="ARBA" id="ARBA00012338"/>
    </source>
</evidence>
<dbReference type="EC" id="4.3.2.1" evidence="2"/>
<dbReference type="Gene3D" id="1.20.200.10">
    <property type="entry name" value="Fumarase/aspartase (Central domain)"/>
    <property type="match status" value="1"/>
</dbReference>
<evidence type="ECO:0000256" key="1">
    <source>
        <dbReference type="ARBA" id="ARBA00004941"/>
    </source>
</evidence>
<dbReference type="GO" id="GO:0016829">
    <property type="term" value="F:lyase activity"/>
    <property type="evidence" value="ECO:0007669"/>
    <property type="project" value="UniProtKB-KW"/>
</dbReference>
<dbReference type="RefSeq" id="WP_311705054.1">
    <property type="nucleotide sequence ID" value="NZ_JAVREL010000007.1"/>
</dbReference>
<feature type="domain" description="Fumarate lyase N-terminal" evidence="6">
    <location>
        <begin position="88"/>
        <end position="305"/>
    </location>
</feature>
<dbReference type="InterPro" id="IPR008948">
    <property type="entry name" value="L-Aspartase-like"/>
</dbReference>
<keyword evidence="3" id="KW-0055">Arginine biosynthesis</keyword>
<reference evidence="8" key="1">
    <citation type="submission" date="2023-07" db="EMBL/GenBank/DDBJ databases">
        <title>30 novel species of actinomycetes from the DSMZ collection.</title>
        <authorList>
            <person name="Nouioui I."/>
        </authorList>
    </citation>
    <scope>NUCLEOTIDE SEQUENCE [LARGE SCALE GENOMIC DNA]</scope>
    <source>
        <strain evidence="8">DSM 44938</strain>
    </source>
</reference>
<gene>
    <name evidence="7" type="ORF">RM590_15100</name>
</gene>
<evidence type="ECO:0000256" key="3">
    <source>
        <dbReference type="ARBA" id="ARBA00022571"/>
    </source>
</evidence>
<evidence type="ECO:0000259" key="6">
    <source>
        <dbReference type="Pfam" id="PF00206"/>
    </source>
</evidence>
<keyword evidence="3" id="KW-0028">Amino-acid biosynthesis</keyword>
<dbReference type="InterPro" id="IPR000362">
    <property type="entry name" value="Fumarate_lyase_fam"/>
</dbReference>
<evidence type="ECO:0000313" key="8">
    <source>
        <dbReference type="Proteomes" id="UP001183246"/>
    </source>
</evidence>
<comment type="pathway">
    <text evidence="1">Amino-acid biosynthesis; L-arginine biosynthesis; L-arginine from L-ornithine and carbamoyl phosphate: step 3/3.</text>
</comment>
<keyword evidence="4 7" id="KW-0456">Lyase</keyword>
<dbReference type="PANTHER" id="PTHR43814:SF1">
    <property type="entry name" value="ARGININOSUCCINATE LYASE"/>
    <property type="match status" value="1"/>
</dbReference>
<dbReference type="EMBL" id="JAVREL010000007">
    <property type="protein sequence ID" value="MDT0343933.1"/>
    <property type="molecule type" value="Genomic_DNA"/>
</dbReference>
<dbReference type="InterPro" id="IPR024083">
    <property type="entry name" value="Fumarase/histidase_N"/>
</dbReference>
<dbReference type="Gene3D" id="1.10.275.10">
    <property type="entry name" value="Fumarase/aspartase (N-terminal domain)"/>
    <property type="match status" value="1"/>
</dbReference>
<comment type="caution">
    <text evidence="7">The sequence shown here is derived from an EMBL/GenBank/DDBJ whole genome shotgun (WGS) entry which is preliminary data.</text>
</comment>
<dbReference type="PRINTS" id="PR00145">
    <property type="entry name" value="ARGSUCLYASE"/>
</dbReference>
<dbReference type="Gene3D" id="1.10.40.30">
    <property type="entry name" value="Fumarase/aspartase (C-terminal domain)"/>
    <property type="match status" value="1"/>
</dbReference>
<dbReference type="InterPro" id="IPR009049">
    <property type="entry name" value="Argininosuccinate_lyase"/>
</dbReference>
<dbReference type="SUPFAM" id="SSF48557">
    <property type="entry name" value="L-aspartase-like"/>
    <property type="match status" value="1"/>
</dbReference>
<dbReference type="PANTHER" id="PTHR43814">
    <property type="entry name" value="ARGININOSUCCINATE LYASE"/>
    <property type="match status" value="1"/>
</dbReference>